<evidence type="ECO:0000256" key="2">
    <source>
        <dbReference type="SAM" id="MobiDB-lite"/>
    </source>
</evidence>
<dbReference type="Gene3D" id="1.20.1600.10">
    <property type="entry name" value="Outer membrane efflux proteins (OEP)"/>
    <property type="match status" value="2"/>
</dbReference>
<dbReference type="SUPFAM" id="SSF56954">
    <property type="entry name" value="Outer membrane efflux proteins (OEP)"/>
    <property type="match status" value="1"/>
</dbReference>
<dbReference type="RefSeq" id="WP_016360951.1">
    <property type="nucleotide sequence ID" value="NZ_KE150239.1"/>
</dbReference>
<dbReference type="STRING" id="563192.HMPREF0179_00077"/>
<dbReference type="PANTHER" id="PTHR30203">
    <property type="entry name" value="OUTER MEMBRANE CATION EFFLUX PROTEIN"/>
    <property type="match status" value="1"/>
</dbReference>
<evidence type="ECO:0000313" key="4">
    <source>
        <dbReference type="Proteomes" id="UP000006034"/>
    </source>
</evidence>
<evidence type="ECO:0008006" key="5">
    <source>
        <dbReference type="Google" id="ProtNLM"/>
    </source>
</evidence>
<dbReference type="InterPro" id="IPR010131">
    <property type="entry name" value="MdtP/NodT-like"/>
</dbReference>
<evidence type="ECO:0000313" key="3">
    <source>
        <dbReference type="EMBL" id="EFV46125.2"/>
    </source>
</evidence>
<reference evidence="3 4" key="2">
    <citation type="submission" date="2013-04" db="EMBL/GenBank/DDBJ databases">
        <title>The Genome Sequence of Bilophila wadsworthia 3_1_6.</title>
        <authorList>
            <consortium name="The Broad Institute Genomics Platform"/>
            <person name="Earl A."/>
            <person name="Ward D."/>
            <person name="Feldgarden M."/>
            <person name="Gevers D."/>
            <person name="Sibley C."/>
            <person name="Strauss J."/>
            <person name="Allen-Vercoe E."/>
            <person name="Walker B."/>
            <person name="Young S."/>
            <person name="Zeng Q."/>
            <person name="Gargeya S."/>
            <person name="Fitzgerald M."/>
            <person name="Haas B."/>
            <person name="Abouelleil A."/>
            <person name="Allen A.W."/>
            <person name="Alvarado L."/>
            <person name="Arachchi H.M."/>
            <person name="Berlin A.M."/>
            <person name="Chapman S.B."/>
            <person name="Gainer-Dewar J."/>
            <person name="Goldberg J."/>
            <person name="Griggs A."/>
            <person name="Gujja S."/>
            <person name="Hansen M."/>
            <person name="Howarth C."/>
            <person name="Imamovic A."/>
            <person name="Ireland A."/>
            <person name="Larimer J."/>
            <person name="McCowan C."/>
            <person name="Murphy C."/>
            <person name="Pearson M."/>
            <person name="Poon T.W."/>
            <person name="Priest M."/>
            <person name="Roberts A."/>
            <person name="Saif S."/>
            <person name="Shea T."/>
            <person name="Sisk P."/>
            <person name="Sykes S."/>
            <person name="Wortman J."/>
            <person name="Nusbaum C."/>
            <person name="Birren B."/>
        </authorList>
    </citation>
    <scope>NUCLEOTIDE SEQUENCE [LARGE SCALE GENOMIC DNA]</scope>
    <source>
        <strain evidence="3 4">3_1_6</strain>
    </source>
</reference>
<dbReference type="HOGENOM" id="CLU_012817_13_0_7"/>
<dbReference type="Pfam" id="PF02321">
    <property type="entry name" value="OEP"/>
    <property type="match status" value="2"/>
</dbReference>
<keyword evidence="4" id="KW-1185">Reference proteome</keyword>
<comment type="similarity">
    <text evidence="1">Belongs to the outer membrane factor (OMF) (TC 1.B.17) family.</text>
</comment>
<gene>
    <name evidence="3" type="ORF">HMPREF0179_00077</name>
</gene>
<dbReference type="AlphaFoldDB" id="E5Y1L8"/>
<dbReference type="InterPro" id="IPR003423">
    <property type="entry name" value="OMP_efflux"/>
</dbReference>
<dbReference type="Proteomes" id="UP000006034">
    <property type="component" value="Unassembled WGS sequence"/>
</dbReference>
<organism evidence="3 4">
    <name type="scientific">Bilophila wadsworthia (strain 3_1_6)</name>
    <dbReference type="NCBI Taxonomy" id="563192"/>
    <lineage>
        <taxon>Bacteria</taxon>
        <taxon>Pseudomonadati</taxon>
        <taxon>Thermodesulfobacteriota</taxon>
        <taxon>Desulfovibrionia</taxon>
        <taxon>Desulfovibrionales</taxon>
        <taxon>Desulfovibrionaceae</taxon>
        <taxon>Bilophila</taxon>
    </lineage>
</organism>
<dbReference type="GO" id="GO:0015562">
    <property type="term" value="F:efflux transmembrane transporter activity"/>
    <property type="evidence" value="ECO:0007669"/>
    <property type="project" value="InterPro"/>
</dbReference>
<dbReference type="PANTHER" id="PTHR30203:SF25">
    <property type="entry name" value="OUTER MEMBRANE PROTEIN-RELATED"/>
    <property type="match status" value="1"/>
</dbReference>
<dbReference type="GeneID" id="78087124"/>
<feature type="region of interest" description="Disordered" evidence="2">
    <location>
        <begin position="141"/>
        <end position="167"/>
    </location>
</feature>
<dbReference type="eggNOG" id="COG1538">
    <property type="taxonomic scope" value="Bacteria"/>
</dbReference>
<name>E5Y1L8_BILW3</name>
<sequence length="594" mass="64352">MPNNVFSTALARNPYPFDSRSSRVRSHWLRAGIAKPLIVALCLIGVPGCSTWSVGPDFERPDMQNMPEKWDAGDPQHPLVGNVSLDTWWQSFNDPALNQLVTRARLSSPTIEAALLKIVQYRAQYAIAIGSFFPQTQELTGTYSSEHPSRRSADAPQPGEPSQPGTIQQLNLGFQATWEIDIWGKYRRNAEAAKAALQGAHAGYELALVTLSADVAQQYFSYRMTEKQLEIARRNSLAQKESVRLTEAMFRLGASSGRDYDQAVAMQKNTEADIPQLEAQLITNRNALCVLLGIPPGPIPELAPGWVPQPPQTASGAALASSVSTAGKTLPQGATPYAAERTAQSFIPLDIAIGVPADLLRRRPDVRQAEQEAAAQCARIGINKAALFPSFSISGFLGFQGSDVGAFTLGDTFSHNAFTASASPSLVLPFLNYGRLYNAVRAQDAVFQQSLVTYKQTVLQALQEAENAMSSFIRSRQRLTLLQQAAEAAGRSTKLALEQYNAGSTDFTTVVSAQTTQYQQENSVAAAAGNTALQAVALFRALGGGWQPQPLPLPKATIDAMKKRTDWGGMLRDMESVPVAGQSEIPQAETHRGY</sequence>
<proteinExistence type="inferred from homology"/>
<dbReference type="OrthoDB" id="9783163at2"/>
<reference evidence="3 4" key="1">
    <citation type="submission" date="2010-10" db="EMBL/GenBank/DDBJ databases">
        <authorList>
            <consortium name="The Broad Institute Genome Sequencing Platform"/>
            <person name="Ward D."/>
            <person name="Earl A."/>
            <person name="Feldgarden M."/>
            <person name="Young S.K."/>
            <person name="Gargeya S."/>
            <person name="Zeng Q."/>
            <person name="Alvarado L."/>
            <person name="Berlin A."/>
            <person name="Bochicchio J."/>
            <person name="Chapman S.B."/>
            <person name="Chen Z."/>
            <person name="Freedman E."/>
            <person name="Gellesch M."/>
            <person name="Goldberg J."/>
            <person name="Griggs A."/>
            <person name="Gujja S."/>
            <person name="Heilman E."/>
            <person name="Heiman D."/>
            <person name="Howarth C."/>
            <person name="Mehta T."/>
            <person name="Neiman D."/>
            <person name="Pearson M."/>
            <person name="Roberts A."/>
            <person name="Saif S."/>
            <person name="Shea T."/>
            <person name="Shenoy N."/>
            <person name="Sisk P."/>
            <person name="Stolte C."/>
            <person name="Sykes S."/>
            <person name="White J."/>
            <person name="Yandava C."/>
            <person name="Allen-Vercoe E."/>
            <person name="Sibley C."/>
            <person name="Ambrose C.E."/>
            <person name="Strauss J."/>
            <person name="Daigneault M."/>
            <person name="Haas B."/>
            <person name="Nusbaum C."/>
            <person name="Birren B."/>
        </authorList>
    </citation>
    <scope>NUCLEOTIDE SEQUENCE [LARGE SCALE GENOMIC DNA]</scope>
    <source>
        <strain evidence="3 4">3_1_6</strain>
    </source>
</reference>
<accession>E5Y1L8</accession>
<evidence type="ECO:0000256" key="1">
    <source>
        <dbReference type="ARBA" id="ARBA00007613"/>
    </source>
</evidence>
<comment type="caution">
    <text evidence="3">The sequence shown here is derived from an EMBL/GenBank/DDBJ whole genome shotgun (WGS) entry which is preliminary data.</text>
</comment>
<dbReference type="EMBL" id="ADCP02000002">
    <property type="protein sequence ID" value="EFV46125.2"/>
    <property type="molecule type" value="Genomic_DNA"/>
</dbReference>
<protein>
    <recommendedName>
        <fullName evidence="5">NodT family efflux transporter, outer membrane factor (OMF) lipoprotein</fullName>
    </recommendedName>
</protein>
<dbReference type="Gene3D" id="2.20.200.10">
    <property type="entry name" value="Outer membrane efflux proteins (OEP)"/>
    <property type="match status" value="2"/>
</dbReference>